<gene>
    <name evidence="6" type="ORF">BEMITA_LOCUS1028</name>
</gene>
<evidence type="ECO:0000313" key="7">
    <source>
        <dbReference type="Proteomes" id="UP001152759"/>
    </source>
</evidence>
<dbReference type="GO" id="GO:0016020">
    <property type="term" value="C:membrane"/>
    <property type="evidence" value="ECO:0007669"/>
    <property type="project" value="InterPro"/>
</dbReference>
<protein>
    <submittedName>
        <fullName evidence="6">Uncharacterized protein</fullName>
    </submittedName>
</protein>
<comment type="subcellular location">
    <subcellularLocation>
        <location evidence="5">Endomembrane system</location>
        <topology evidence="5">Lipid-anchor</topology>
        <orientation evidence="5">Cytoplasmic side</orientation>
    </subcellularLocation>
</comment>
<dbReference type="SUPFAM" id="SSF52540">
    <property type="entry name" value="P-loop containing nucleoside triphosphate hydrolases"/>
    <property type="match status" value="1"/>
</dbReference>
<keyword evidence="2" id="KW-0547">Nucleotide-binding</keyword>
<organism evidence="6 7">
    <name type="scientific">Bemisia tabaci</name>
    <name type="common">Sweetpotato whitefly</name>
    <name type="synonym">Aleurodes tabaci</name>
    <dbReference type="NCBI Taxonomy" id="7038"/>
    <lineage>
        <taxon>Eukaryota</taxon>
        <taxon>Metazoa</taxon>
        <taxon>Ecdysozoa</taxon>
        <taxon>Arthropoda</taxon>
        <taxon>Hexapoda</taxon>
        <taxon>Insecta</taxon>
        <taxon>Pterygota</taxon>
        <taxon>Neoptera</taxon>
        <taxon>Paraneoptera</taxon>
        <taxon>Hemiptera</taxon>
        <taxon>Sternorrhyncha</taxon>
        <taxon>Aleyrodoidea</taxon>
        <taxon>Aleyrodidae</taxon>
        <taxon>Aleyrodinae</taxon>
        <taxon>Bemisia</taxon>
    </lineage>
</organism>
<accession>A0A9P0A188</accession>
<dbReference type="GO" id="GO:0007165">
    <property type="term" value="P:signal transduction"/>
    <property type="evidence" value="ECO:0007669"/>
    <property type="project" value="InterPro"/>
</dbReference>
<keyword evidence="7" id="KW-1185">Reference proteome</keyword>
<keyword evidence="3" id="KW-0342">GTP-binding</keyword>
<keyword evidence="1" id="KW-0488">Methylation</keyword>
<reference evidence="6" key="1">
    <citation type="submission" date="2021-12" db="EMBL/GenBank/DDBJ databases">
        <authorList>
            <person name="King R."/>
        </authorList>
    </citation>
    <scope>NUCLEOTIDE SEQUENCE</scope>
</reference>
<dbReference type="InterPro" id="IPR001806">
    <property type="entry name" value="Small_GTPase"/>
</dbReference>
<dbReference type="Gene3D" id="3.40.50.300">
    <property type="entry name" value="P-loop containing nucleotide triphosphate hydrolases"/>
    <property type="match status" value="1"/>
</dbReference>
<dbReference type="PROSITE" id="PS51419">
    <property type="entry name" value="RAB"/>
    <property type="match status" value="1"/>
</dbReference>
<dbReference type="AlphaFoldDB" id="A0A9P0A188"/>
<sequence length="147" mass="16833">MLVGNKCDESEAREVTTAEGEQEAQKWGCHFMETSAKTNHNVKELFQELLNLEKNRNISLQLEKISHLKGMKKIKEKCSLIRNFGENHIYNTQTPKENYSSFVLNTRAVGLKTAVFKILGGRPPRPPLANVSNIRFFKDCNMDQSFD</sequence>
<dbReference type="InterPro" id="IPR027417">
    <property type="entry name" value="P-loop_NTPase"/>
</dbReference>
<keyword evidence="4" id="KW-0449">Lipoprotein</keyword>
<dbReference type="PANTHER" id="PTHR24070">
    <property type="entry name" value="RAS, DI-RAS, AND RHEB FAMILY MEMBERS OF SMALL GTPASE SUPERFAMILY"/>
    <property type="match status" value="1"/>
</dbReference>
<dbReference type="PROSITE" id="PS51421">
    <property type="entry name" value="RAS"/>
    <property type="match status" value="1"/>
</dbReference>
<evidence type="ECO:0000256" key="3">
    <source>
        <dbReference type="ARBA" id="ARBA00023134"/>
    </source>
</evidence>
<evidence type="ECO:0000256" key="2">
    <source>
        <dbReference type="ARBA" id="ARBA00022741"/>
    </source>
</evidence>
<evidence type="ECO:0000256" key="1">
    <source>
        <dbReference type="ARBA" id="ARBA00022481"/>
    </source>
</evidence>
<dbReference type="Proteomes" id="UP001152759">
    <property type="component" value="Chromosome 1"/>
</dbReference>
<proteinExistence type="predicted"/>
<dbReference type="GO" id="GO:0012505">
    <property type="term" value="C:endomembrane system"/>
    <property type="evidence" value="ECO:0007669"/>
    <property type="project" value="UniProtKB-SubCell"/>
</dbReference>
<evidence type="ECO:0000313" key="6">
    <source>
        <dbReference type="EMBL" id="CAH0381365.1"/>
    </source>
</evidence>
<evidence type="ECO:0000256" key="4">
    <source>
        <dbReference type="ARBA" id="ARBA00023288"/>
    </source>
</evidence>
<dbReference type="Pfam" id="PF00071">
    <property type="entry name" value="Ras"/>
    <property type="match status" value="1"/>
</dbReference>
<dbReference type="GO" id="GO:0005525">
    <property type="term" value="F:GTP binding"/>
    <property type="evidence" value="ECO:0007669"/>
    <property type="project" value="UniProtKB-KW"/>
</dbReference>
<name>A0A9P0A188_BEMTA</name>
<dbReference type="SMART" id="SM00173">
    <property type="entry name" value="RAS"/>
    <property type="match status" value="1"/>
</dbReference>
<evidence type="ECO:0000256" key="5">
    <source>
        <dbReference type="ARBA" id="ARBA00046278"/>
    </source>
</evidence>
<dbReference type="InterPro" id="IPR020849">
    <property type="entry name" value="Small_GTPase_Ras-type"/>
</dbReference>
<dbReference type="EMBL" id="OU963862">
    <property type="protein sequence ID" value="CAH0381365.1"/>
    <property type="molecule type" value="Genomic_DNA"/>
</dbReference>
<dbReference type="GO" id="GO:0003924">
    <property type="term" value="F:GTPase activity"/>
    <property type="evidence" value="ECO:0007669"/>
    <property type="project" value="InterPro"/>
</dbReference>